<evidence type="ECO:0000256" key="6">
    <source>
        <dbReference type="ARBA" id="ARBA00023136"/>
    </source>
</evidence>
<dbReference type="Gene3D" id="3.40.1710.10">
    <property type="entry name" value="abc type-2 transporter like domain"/>
    <property type="match status" value="1"/>
</dbReference>
<feature type="transmembrane region" description="Helical" evidence="7">
    <location>
        <begin position="489"/>
        <end position="508"/>
    </location>
</feature>
<dbReference type="RefSeq" id="XP_003291695.1">
    <property type="nucleotide sequence ID" value="XM_003291647.1"/>
</dbReference>
<dbReference type="GO" id="GO:0140359">
    <property type="term" value="F:ABC-type transporter activity"/>
    <property type="evidence" value="ECO:0007669"/>
    <property type="project" value="InterPro"/>
</dbReference>
<feature type="transmembrane region" description="Helical" evidence="7">
    <location>
        <begin position="603"/>
        <end position="623"/>
    </location>
</feature>
<dbReference type="InterPro" id="IPR017871">
    <property type="entry name" value="ABC_transporter-like_CS"/>
</dbReference>
<dbReference type="PROSITE" id="PS50893">
    <property type="entry name" value="ABC_TRANSPORTER_2"/>
    <property type="match status" value="1"/>
</dbReference>
<dbReference type="GO" id="GO:0030587">
    <property type="term" value="P:sorocarp development"/>
    <property type="evidence" value="ECO:0007669"/>
    <property type="project" value="UniProtKB-ARBA"/>
</dbReference>
<dbReference type="PROSITE" id="PS51012">
    <property type="entry name" value="ABC_TM2"/>
    <property type="match status" value="1"/>
</dbReference>
<evidence type="ECO:0000259" key="9">
    <source>
        <dbReference type="PROSITE" id="PS51012"/>
    </source>
</evidence>
<comment type="subcellular location">
    <subcellularLocation>
        <location evidence="1">Membrane</location>
        <topology evidence="1">Multi-pass membrane protein</topology>
    </subcellularLocation>
</comment>
<evidence type="ECO:0000256" key="3">
    <source>
        <dbReference type="ARBA" id="ARBA00022741"/>
    </source>
</evidence>
<feature type="transmembrane region" description="Helical" evidence="7">
    <location>
        <begin position="661"/>
        <end position="683"/>
    </location>
</feature>
<dbReference type="GO" id="GO:0016887">
    <property type="term" value="F:ATP hydrolysis activity"/>
    <property type="evidence" value="ECO:0007669"/>
    <property type="project" value="InterPro"/>
</dbReference>
<dbReference type="eggNOG" id="KOG0059">
    <property type="taxonomic scope" value="Eukaryota"/>
</dbReference>
<dbReference type="SMART" id="SM00382">
    <property type="entry name" value="AAA"/>
    <property type="match status" value="1"/>
</dbReference>
<dbReference type="Proteomes" id="UP000001064">
    <property type="component" value="Unassembled WGS sequence"/>
</dbReference>
<dbReference type="SUPFAM" id="SSF52540">
    <property type="entry name" value="P-loop containing nucleoside triphosphate hydrolases"/>
    <property type="match status" value="1"/>
</dbReference>
<sequence length="705" mass="79452">MDSLKNEDSSIRVENLTRGYGDFKVLDNINFSIEEGSVCALIGASGSGKTTIIKTLLGRLYPDGGRVLIFGKEPYSSPDFDYPGSLVGYAPQECALYLELTIGETLDFFGNIHCMDKELYKKKRDSIITLLGLPDKNRIVNTLSGGQKRRVSLAVAFLHDPKILYLDEPTVGIDPLISKRIWEHLNHLSKNQNVTILITTHYIEEARQADSILLLRDGAIIEKGSPGELLTKYKCTFLEEVYFKVCGAISPIDQIEVQTLDGGVIEKNKVVVGDNNNSLLMNSGLQEITMSRNNNTATESKNQKKVTRLDIIKKKFSHSYAVFKRALLSVRRVKLLLVLLIVSPTLLCILFFITIGSVPHSVPFGFINHDSGTFGKMLIEELSRGPTFNMHNLTQIDTAIGDIRNSKLCGFIEIPKNFSDGVINRYFNPSDVSLPNSEVIPYLDESNQQITVLIMQSLQNAFIKLSNDSGVKIYPITETVQVFDGNSDFTWFLGPAIIPAIIFVHAMVYMEIQLIKERNNGCMDRLFSYGVSAGSNIVGYIMCNCVILFIQNSVILLLGHFAFNVPVRGNIVLVYLILYMIETIGVEYGILFSIFCEEEVDGVQISLGVFFTLFFVSGTIWPLEAIPSWFTWATYIMPTTWAWKALRAVMIKDLPFSHIDIWRPFVIIFAALILWFFVIIHLVKLRQKNSRFKFNIKNLMNKIKK</sequence>
<dbReference type="GeneID" id="10505443"/>
<feature type="transmembrane region" description="Helical" evidence="7">
    <location>
        <begin position="571"/>
        <end position="591"/>
    </location>
</feature>
<dbReference type="InterPro" id="IPR003593">
    <property type="entry name" value="AAA+_ATPase"/>
</dbReference>
<accession>F0ZWA1</accession>
<dbReference type="PANTHER" id="PTHR43038:SF3">
    <property type="entry name" value="ABC TRANSPORTER G FAMILY MEMBER 20 ISOFORM X1"/>
    <property type="match status" value="1"/>
</dbReference>
<dbReference type="KEGG" id="dpp:DICPUDRAFT_57493"/>
<dbReference type="OrthoDB" id="10255969at2759"/>
<dbReference type="Pfam" id="PF12698">
    <property type="entry name" value="ABC2_membrane_3"/>
    <property type="match status" value="1"/>
</dbReference>
<evidence type="ECO:0000313" key="10">
    <source>
        <dbReference type="EMBL" id="EGC31772.1"/>
    </source>
</evidence>
<dbReference type="InterPro" id="IPR027417">
    <property type="entry name" value="P-loop_NTPase"/>
</dbReference>
<evidence type="ECO:0000256" key="5">
    <source>
        <dbReference type="ARBA" id="ARBA00022989"/>
    </source>
</evidence>
<evidence type="ECO:0008006" key="12">
    <source>
        <dbReference type="Google" id="ProtNLM"/>
    </source>
</evidence>
<evidence type="ECO:0000259" key="8">
    <source>
        <dbReference type="PROSITE" id="PS50893"/>
    </source>
</evidence>
<feature type="transmembrane region" description="Helical" evidence="7">
    <location>
        <begin position="335"/>
        <end position="355"/>
    </location>
</feature>
<dbReference type="InterPro" id="IPR003439">
    <property type="entry name" value="ABC_transporter-like_ATP-bd"/>
</dbReference>
<dbReference type="AlphaFoldDB" id="F0ZWA1"/>
<proteinExistence type="predicted"/>
<evidence type="ECO:0000313" key="11">
    <source>
        <dbReference type="Proteomes" id="UP000001064"/>
    </source>
</evidence>
<evidence type="ECO:0000256" key="7">
    <source>
        <dbReference type="SAM" id="Phobius"/>
    </source>
</evidence>
<keyword evidence="3" id="KW-0547">Nucleotide-binding</keyword>
<feature type="domain" description="ABC transmembrane type-2" evidence="9">
    <location>
        <begin position="452"/>
        <end position="686"/>
    </location>
</feature>
<keyword evidence="2 7" id="KW-0812">Transmembrane</keyword>
<dbReference type="PROSITE" id="PS00211">
    <property type="entry name" value="ABC_TRANSPORTER_1"/>
    <property type="match status" value="1"/>
</dbReference>
<evidence type="ECO:0000256" key="1">
    <source>
        <dbReference type="ARBA" id="ARBA00004141"/>
    </source>
</evidence>
<keyword evidence="11" id="KW-1185">Reference proteome</keyword>
<dbReference type="CDD" id="cd03230">
    <property type="entry name" value="ABC_DR_subfamily_A"/>
    <property type="match status" value="1"/>
</dbReference>
<dbReference type="EMBL" id="GL871231">
    <property type="protein sequence ID" value="EGC31772.1"/>
    <property type="molecule type" value="Genomic_DNA"/>
</dbReference>
<dbReference type="VEuPathDB" id="AmoebaDB:DICPUDRAFT_57493"/>
<protein>
    <recommendedName>
        <fullName evidence="12">ABC transporter domain-containing protein</fullName>
    </recommendedName>
</protein>
<evidence type="ECO:0000256" key="2">
    <source>
        <dbReference type="ARBA" id="ARBA00022692"/>
    </source>
</evidence>
<dbReference type="OMA" id="FRYNQAF"/>
<evidence type="ECO:0000256" key="4">
    <source>
        <dbReference type="ARBA" id="ARBA00022840"/>
    </source>
</evidence>
<name>F0ZWA1_DICPU</name>
<keyword evidence="5 7" id="KW-1133">Transmembrane helix</keyword>
<reference evidence="11" key="1">
    <citation type="journal article" date="2011" name="Genome Biol.">
        <title>Comparative genomics of the social amoebae Dictyostelium discoideum and Dictyostelium purpureum.</title>
        <authorList>
            <consortium name="US DOE Joint Genome Institute (JGI-PGF)"/>
            <person name="Sucgang R."/>
            <person name="Kuo A."/>
            <person name="Tian X."/>
            <person name="Salerno W."/>
            <person name="Parikh A."/>
            <person name="Feasley C.L."/>
            <person name="Dalin E."/>
            <person name="Tu H."/>
            <person name="Huang E."/>
            <person name="Barry K."/>
            <person name="Lindquist E."/>
            <person name="Shapiro H."/>
            <person name="Bruce D."/>
            <person name="Schmutz J."/>
            <person name="Salamov A."/>
            <person name="Fey P."/>
            <person name="Gaudet P."/>
            <person name="Anjard C."/>
            <person name="Babu M.M."/>
            <person name="Basu S."/>
            <person name="Bushmanova Y."/>
            <person name="van der Wel H."/>
            <person name="Katoh-Kurasawa M."/>
            <person name="Dinh C."/>
            <person name="Coutinho P.M."/>
            <person name="Saito T."/>
            <person name="Elias M."/>
            <person name="Schaap P."/>
            <person name="Kay R.R."/>
            <person name="Henrissat B."/>
            <person name="Eichinger L."/>
            <person name="Rivero F."/>
            <person name="Putnam N.H."/>
            <person name="West C.M."/>
            <person name="Loomis W.F."/>
            <person name="Chisholm R.L."/>
            <person name="Shaulsky G."/>
            <person name="Strassmann J.E."/>
            <person name="Queller D.C."/>
            <person name="Kuspa A."/>
            <person name="Grigoriev I.V."/>
        </authorList>
    </citation>
    <scope>NUCLEOTIDE SEQUENCE [LARGE SCALE GENOMIC DNA]</scope>
    <source>
        <strain evidence="11">QSDP1</strain>
    </source>
</reference>
<dbReference type="GO" id="GO:0005886">
    <property type="term" value="C:plasma membrane"/>
    <property type="evidence" value="ECO:0000318"/>
    <property type="project" value="GO_Central"/>
</dbReference>
<dbReference type="InterPro" id="IPR047817">
    <property type="entry name" value="ABC2_TM_bact-type"/>
</dbReference>
<dbReference type="InParanoid" id="F0ZWA1"/>
<dbReference type="Gene3D" id="3.40.50.300">
    <property type="entry name" value="P-loop containing nucleotide triphosphate hydrolases"/>
    <property type="match status" value="1"/>
</dbReference>
<dbReference type="InterPro" id="IPR013525">
    <property type="entry name" value="ABC2_TM"/>
</dbReference>
<keyword evidence="6 7" id="KW-0472">Membrane</keyword>
<dbReference type="PANTHER" id="PTHR43038">
    <property type="entry name" value="ATP-BINDING CASSETTE, SUB-FAMILY H, MEMBER 1"/>
    <property type="match status" value="1"/>
</dbReference>
<feature type="transmembrane region" description="Helical" evidence="7">
    <location>
        <begin position="529"/>
        <end position="551"/>
    </location>
</feature>
<organism evidence="10 11">
    <name type="scientific">Dictyostelium purpureum</name>
    <name type="common">Slime mold</name>
    <dbReference type="NCBI Taxonomy" id="5786"/>
    <lineage>
        <taxon>Eukaryota</taxon>
        <taxon>Amoebozoa</taxon>
        <taxon>Evosea</taxon>
        <taxon>Eumycetozoa</taxon>
        <taxon>Dictyostelia</taxon>
        <taxon>Dictyosteliales</taxon>
        <taxon>Dictyosteliaceae</taxon>
        <taxon>Dictyostelium</taxon>
    </lineage>
</organism>
<keyword evidence="4" id="KW-0067">ATP-binding</keyword>
<feature type="domain" description="ABC transporter" evidence="8">
    <location>
        <begin position="11"/>
        <end position="242"/>
    </location>
</feature>
<gene>
    <name evidence="10" type="primary">ABCG23</name>
    <name evidence="10" type="ORF">DICPUDRAFT_57493</name>
</gene>
<dbReference type="Pfam" id="PF00005">
    <property type="entry name" value="ABC_tran"/>
    <property type="match status" value="1"/>
</dbReference>
<dbReference type="GO" id="GO:0005524">
    <property type="term" value="F:ATP binding"/>
    <property type="evidence" value="ECO:0007669"/>
    <property type="project" value="UniProtKB-KW"/>
</dbReference>